<sequence>MRYGMSLYRHWLWGVFFLLFSVVAVADSTELPRMQGAVTDTAGLLTASERSTIEDKLGALREKTGAQIAVLTVNTTAPRDIESYAENVFNQWRLGRINIDDGILLLVAADDRAMRIEVGYGLEGAISDATANRILNTYFIPDFKKGNYAGGINNTLDALTALVKNEPLPAVTTPAFYIAKQAAPVGWIDIVLGAVLAASAYLWCFFIFSMIKNYKLKAAIPIGIIIYLTWYFGGFNNPAGNGMEFGEDFFYTELPRWSQFIFLKILPLWLVIVLIFTMFIAAFFLFLLVVGTFFWILSKIIKPKKLYISVCIGLFFGGFAFIFGLLFFDGSLAAGVLVGVGFGLFVGIGHYCGFVTVGSGGGSSGGGRGGRGGGGFSNGGGSRSSGSRSSSGGGGRSGGGGASGRW</sequence>
<dbReference type="PANTHER" id="PTHR30373">
    <property type="entry name" value="UPF0603 PROTEIN YGCG"/>
    <property type="match status" value="1"/>
</dbReference>
<feature type="domain" description="TPM" evidence="3">
    <location>
        <begin position="38"/>
        <end position="161"/>
    </location>
</feature>
<accession>A0A1B8HE49</accession>
<dbReference type="Pfam" id="PF04536">
    <property type="entry name" value="TPM_phosphatase"/>
    <property type="match status" value="1"/>
</dbReference>
<keyword evidence="2" id="KW-1133">Transmembrane helix</keyword>
<feature type="transmembrane region" description="Helical" evidence="2">
    <location>
        <begin position="190"/>
        <end position="211"/>
    </location>
</feature>
<dbReference type="Gene3D" id="3.10.310.50">
    <property type="match status" value="1"/>
</dbReference>
<feature type="transmembrane region" description="Helical" evidence="2">
    <location>
        <begin position="218"/>
        <end position="235"/>
    </location>
</feature>
<evidence type="ECO:0000313" key="4">
    <source>
        <dbReference type="EMBL" id="OBU07332.1"/>
    </source>
</evidence>
<feature type="compositionally biased region" description="Gly residues" evidence="1">
    <location>
        <begin position="365"/>
        <end position="383"/>
    </location>
</feature>
<proteinExistence type="predicted"/>
<name>A0A1B8HE49_9GAMM</name>
<dbReference type="PANTHER" id="PTHR30373:SF2">
    <property type="entry name" value="UPF0603 PROTEIN YGCG"/>
    <property type="match status" value="1"/>
</dbReference>
<evidence type="ECO:0000313" key="5">
    <source>
        <dbReference type="Proteomes" id="UP000092247"/>
    </source>
</evidence>
<reference evidence="4 5" key="1">
    <citation type="submission" date="2016-06" db="EMBL/GenBank/DDBJ databases">
        <authorList>
            <person name="Kjaerup R.B."/>
            <person name="Dalgaard T.S."/>
            <person name="Juul-Madsen H.R."/>
        </authorList>
    </citation>
    <scope>NUCLEOTIDE SEQUENCE [LARGE SCALE GENOMIC DNA]</scope>
    <source>
        <strain evidence="4 5">GCSL-Mp3</strain>
    </source>
</reference>
<feature type="region of interest" description="Disordered" evidence="1">
    <location>
        <begin position="365"/>
        <end position="406"/>
    </location>
</feature>
<dbReference type="RefSeq" id="WP_067423341.1">
    <property type="nucleotide sequence ID" value="NZ_LZEX01000012.1"/>
</dbReference>
<dbReference type="InterPro" id="IPR007621">
    <property type="entry name" value="TPM_dom"/>
</dbReference>
<evidence type="ECO:0000256" key="2">
    <source>
        <dbReference type="SAM" id="Phobius"/>
    </source>
</evidence>
<evidence type="ECO:0000256" key="1">
    <source>
        <dbReference type="SAM" id="MobiDB-lite"/>
    </source>
</evidence>
<feature type="compositionally biased region" description="Gly residues" evidence="1">
    <location>
        <begin position="391"/>
        <end position="406"/>
    </location>
</feature>
<feature type="transmembrane region" description="Helical" evidence="2">
    <location>
        <begin position="334"/>
        <end position="358"/>
    </location>
</feature>
<feature type="transmembrane region" description="Helical" evidence="2">
    <location>
        <begin position="306"/>
        <end position="328"/>
    </location>
</feature>
<dbReference type="Proteomes" id="UP000092247">
    <property type="component" value="Unassembled WGS sequence"/>
</dbReference>
<evidence type="ECO:0000259" key="3">
    <source>
        <dbReference type="Pfam" id="PF04536"/>
    </source>
</evidence>
<organism evidence="4 5">
    <name type="scientific">Morganella psychrotolerans</name>
    <dbReference type="NCBI Taxonomy" id="368603"/>
    <lineage>
        <taxon>Bacteria</taxon>
        <taxon>Pseudomonadati</taxon>
        <taxon>Pseudomonadota</taxon>
        <taxon>Gammaproteobacteria</taxon>
        <taxon>Enterobacterales</taxon>
        <taxon>Morganellaceae</taxon>
        <taxon>Morganella</taxon>
    </lineage>
</organism>
<feature type="transmembrane region" description="Helical" evidence="2">
    <location>
        <begin position="268"/>
        <end position="297"/>
    </location>
</feature>
<protein>
    <submittedName>
        <fullName evidence="4">Methanol dehydrogenase</fullName>
    </submittedName>
</protein>
<dbReference type="AlphaFoldDB" id="A0A1B8HE49"/>
<dbReference type="EMBL" id="LZEX01000012">
    <property type="protein sequence ID" value="OBU07332.1"/>
    <property type="molecule type" value="Genomic_DNA"/>
</dbReference>
<keyword evidence="2" id="KW-0812">Transmembrane</keyword>
<comment type="caution">
    <text evidence="4">The sequence shown here is derived from an EMBL/GenBank/DDBJ whole genome shotgun (WGS) entry which is preliminary data.</text>
</comment>
<gene>
    <name evidence="4" type="ORF">AYY17_04775</name>
</gene>
<keyword evidence="2" id="KW-0472">Membrane</keyword>